<dbReference type="AlphaFoldDB" id="A0A1B4XIZ9"/>
<dbReference type="InParanoid" id="A0A1B4XIZ9"/>
<dbReference type="InterPro" id="IPR045920">
    <property type="entry name" value="DUF6339"/>
</dbReference>
<dbReference type="KEGG" id="slim:SCL_2495"/>
<accession>A0A1B4XIZ9</accession>
<dbReference type="Pfam" id="PF19866">
    <property type="entry name" value="DUF6339"/>
    <property type="match status" value="1"/>
</dbReference>
<evidence type="ECO:0000313" key="1">
    <source>
        <dbReference type="EMBL" id="BAV34772.1"/>
    </source>
</evidence>
<gene>
    <name evidence="1" type="ORF">SCL_2495</name>
</gene>
<keyword evidence="2" id="KW-1185">Reference proteome</keyword>
<dbReference type="Proteomes" id="UP000243180">
    <property type="component" value="Chromosome"/>
</dbReference>
<dbReference type="RefSeq" id="WP_096361478.1">
    <property type="nucleotide sequence ID" value="NZ_AP014879.1"/>
</dbReference>
<dbReference type="OrthoDB" id="6198893at2"/>
<evidence type="ECO:0000313" key="2">
    <source>
        <dbReference type="Proteomes" id="UP000243180"/>
    </source>
</evidence>
<protein>
    <submittedName>
        <fullName evidence="1">Uncharacterized protein</fullName>
    </submittedName>
</protein>
<organism evidence="1 2">
    <name type="scientific">Sulfuricaulis limicola</name>
    <dbReference type="NCBI Taxonomy" id="1620215"/>
    <lineage>
        <taxon>Bacteria</taxon>
        <taxon>Pseudomonadati</taxon>
        <taxon>Pseudomonadota</taxon>
        <taxon>Gammaproteobacteria</taxon>
        <taxon>Acidiferrobacterales</taxon>
        <taxon>Acidiferrobacteraceae</taxon>
        <taxon>Sulfuricaulis</taxon>
    </lineage>
</organism>
<dbReference type="EMBL" id="AP014879">
    <property type="protein sequence ID" value="BAV34772.1"/>
    <property type="molecule type" value="Genomic_DNA"/>
</dbReference>
<proteinExistence type="predicted"/>
<sequence length="242" mass="27715">MNLNFLPDSLLAALRRNIPDNIQKYKADDKAWLDEYVRSENLPDPAQSGIEITDLPALLLDNGKPVSDTDAATRVHECFRKLKPVQAADERLWSYLCHCEPLYGYVRARWIKQDGELNENAVLRRFFFESKGLRGLTRNALSRLWWYGYLTHEDGAAEPYLHTGMLLEYQDTPVGLLERSLGKNPEIVKRVSHYIHENAKDWSDRSHTIQKLIRNINAAGGAVVLDALNDANLKQLCRRCTP</sequence>
<name>A0A1B4XIZ9_9GAMM</name>
<reference evidence="1 2" key="1">
    <citation type="submission" date="2015-05" db="EMBL/GenBank/DDBJ databases">
        <title>Complete genome sequence of a sulfur-oxidizing gammaproteobacterium strain HA5.</title>
        <authorList>
            <person name="Miura A."/>
            <person name="Kojima H."/>
            <person name="Fukui M."/>
        </authorList>
    </citation>
    <scope>NUCLEOTIDE SEQUENCE [LARGE SCALE GENOMIC DNA]</scope>
    <source>
        <strain evidence="1 2">HA5</strain>
    </source>
</reference>